<evidence type="ECO:0000313" key="18">
    <source>
        <dbReference type="EMBL" id="MDT0477794.1"/>
    </source>
</evidence>
<evidence type="ECO:0000256" key="7">
    <source>
        <dbReference type="ARBA" id="ARBA00022576"/>
    </source>
</evidence>
<dbReference type="CDD" id="cd00449">
    <property type="entry name" value="PLPDE_IV"/>
    <property type="match status" value="1"/>
</dbReference>
<evidence type="ECO:0000313" key="19">
    <source>
        <dbReference type="Proteomes" id="UP001180489"/>
    </source>
</evidence>
<comment type="pathway">
    <text evidence="5 17">Amino-acid biosynthesis; L-leucine biosynthesis; L-leucine from 3-methyl-2-oxobutanoate: step 4/4.</text>
</comment>
<evidence type="ECO:0000256" key="1">
    <source>
        <dbReference type="ARBA" id="ARBA00001933"/>
    </source>
</evidence>
<dbReference type="NCBIfam" id="NF005146">
    <property type="entry name" value="PRK06606.1"/>
    <property type="match status" value="1"/>
</dbReference>
<dbReference type="InterPro" id="IPR018300">
    <property type="entry name" value="Aminotrans_IV_CS"/>
</dbReference>
<dbReference type="PANTHER" id="PTHR42743:SF11">
    <property type="entry name" value="AMINODEOXYCHORISMATE LYASE"/>
    <property type="match status" value="1"/>
</dbReference>
<dbReference type="Gene3D" id="3.30.470.10">
    <property type="match status" value="1"/>
</dbReference>
<dbReference type="EC" id="2.6.1.42" evidence="17"/>
<name>A0ABU2UXB6_9ACTN</name>
<accession>A0ABU2UXB6</accession>
<comment type="catalytic activity">
    <reaction evidence="13 17">
        <text>L-isoleucine + 2-oxoglutarate = (S)-3-methyl-2-oxopentanoate + L-glutamate</text>
        <dbReference type="Rhea" id="RHEA:24801"/>
        <dbReference type="ChEBI" id="CHEBI:16810"/>
        <dbReference type="ChEBI" id="CHEBI:29985"/>
        <dbReference type="ChEBI" id="CHEBI:35146"/>
        <dbReference type="ChEBI" id="CHEBI:58045"/>
        <dbReference type="EC" id="2.6.1.42"/>
    </reaction>
</comment>
<dbReference type="InterPro" id="IPR050571">
    <property type="entry name" value="Class-IV_PLP-Dep_Aminotrnsfr"/>
</dbReference>
<keyword evidence="7 17" id="KW-0032">Aminotransferase</keyword>
<dbReference type="RefSeq" id="WP_311637824.1">
    <property type="nucleotide sequence ID" value="NZ_JAVRFF010000073.1"/>
</dbReference>
<keyword evidence="11 17" id="KW-0100">Branched-chain amino acid biosynthesis</keyword>
<dbReference type="NCBIfam" id="NF005726">
    <property type="entry name" value="PRK07544.1"/>
    <property type="match status" value="1"/>
</dbReference>
<comment type="pathway">
    <text evidence="4 17">Amino-acid biosynthesis; L-valine biosynthesis; L-valine from pyruvate: step 4/4.</text>
</comment>
<evidence type="ECO:0000256" key="16">
    <source>
        <dbReference type="RuleBase" id="RU004516"/>
    </source>
</evidence>
<sequence length="296" mass="32779">MSTSALDNRNGVLWLDGEFVPWRDARLHVLTHGLHYGGSVFEGERVYEGRVFKLTEHTQRLHESAWELGYQIPFSLEELNEATLEVVHRQGISNGYVRPVAWRGSEHISVSSRGTSAHVAIAAWEWPHVFSVDAKTRGIRLCTSRWRRPSPESAPVRAKAASLYNICTLARDAADAAGFDDALLLDYRGYVAEATGANLFLVSGETLYTPTADCFLAGITRKAVLDLAGELGIQAIERHILPDELSGFDECFLTGTAYEIQPVRSIDESEYRVGKTTTAVMDAYSETVHSPYSQAT</sequence>
<dbReference type="InterPro" id="IPR001544">
    <property type="entry name" value="Aminotrans_IV"/>
</dbReference>
<evidence type="ECO:0000256" key="17">
    <source>
        <dbReference type="RuleBase" id="RU364094"/>
    </source>
</evidence>
<dbReference type="EMBL" id="JAVRFF010000073">
    <property type="protein sequence ID" value="MDT0477794.1"/>
    <property type="molecule type" value="Genomic_DNA"/>
</dbReference>
<dbReference type="PROSITE" id="PS00770">
    <property type="entry name" value="AA_TRANSFER_CLASS_4"/>
    <property type="match status" value="1"/>
</dbReference>
<evidence type="ECO:0000256" key="11">
    <source>
        <dbReference type="ARBA" id="ARBA00023304"/>
    </source>
</evidence>
<dbReference type="PANTHER" id="PTHR42743">
    <property type="entry name" value="AMINO-ACID AMINOTRANSFERASE"/>
    <property type="match status" value="1"/>
</dbReference>
<protein>
    <recommendedName>
        <fullName evidence="17">Branched-chain-amino-acid aminotransferase</fullName>
        <shortName evidence="17">BCAT</shortName>
        <ecNumber evidence="17">2.6.1.42</ecNumber>
    </recommendedName>
</protein>
<comment type="catalytic activity">
    <reaction evidence="12 17">
        <text>L-valine + 2-oxoglutarate = 3-methyl-2-oxobutanoate + L-glutamate</text>
        <dbReference type="Rhea" id="RHEA:24813"/>
        <dbReference type="ChEBI" id="CHEBI:11851"/>
        <dbReference type="ChEBI" id="CHEBI:16810"/>
        <dbReference type="ChEBI" id="CHEBI:29985"/>
        <dbReference type="ChEBI" id="CHEBI:57762"/>
        <dbReference type="EC" id="2.6.1.42"/>
    </reaction>
</comment>
<proteinExistence type="inferred from homology"/>
<dbReference type="Proteomes" id="UP001180489">
    <property type="component" value="Unassembled WGS sequence"/>
</dbReference>
<dbReference type="InterPro" id="IPR005785">
    <property type="entry name" value="B_amino_transI"/>
</dbReference>
<gene>
    <name evidence="17" type="primary">ilvE</name>
    <name evidence="18" type="ORF">RM863_37300</name>
</gene>
<comment type="similarity">
    <text evidence="6 15">Belongs to the class-IV pyridoxal-phosphate-dependent aminotransferase family.</text>
</comment>
<comment type="caution">
    <text evidence="18">The sequence shown here is derived from an EMBL/GenBank/DDBJ whole genome shotgun (WGS) entry which is preliminary data.</text>
</comment>
<dbReference type="GO" id="GO:0004084">
    <property type="term" value="F:branched-chain-amino-acid transaminase activity"/>
    <property type="evidence" value="ECO:0007669"/>
    <property type="project" value="UniProtKB-EC"/>
</dbReference>
<evidence type="ECO:0000256" key="8">
    <source>
        <dbReference type="ARBA" id="ARBA00022605"/>
    </source>
</evidence>
<evidence type="ECO:0000256" key="5">
    <source>
        <dbReference type="ARBA" id="ARBA00005072"/>
    </source>
</evidence>
<keyword evidence="9 17" id="KW-0808">Transferase</keyword>
<dbReference type="Pfam" id="PF01063">
    <property type="entry name" value="Aminotran_4"/>
    <property type="match status" value="1"/>
</dbReference>
<reference evidence="18" key="1">
    <citation type="submission" date="2024-05" db="EMBL/GenBank/DDBJ databases">
        <title>30 novel species of actinomycetes from the DSMZ collection.</title>
        <authorList>
            <person name="Nouioui I."/>
        </authorList>
    </citation>
    <scope>NUCLEOTIDE SEQUENCE</scope>
    <source>
        <strain evidence="18">DSM 41014</strain>
    </source>
</reference>
<keyword evidence="10 16" id="KW-0663">Pyridoxal phosphate</keyword>
<dbReference type="InterPro" id="IPR043132">
    <property type="entry name" value="BCAT-like_C"/>
</dbReference>
<evidence type="ECO:0000256" key="4">
    <source>
        <dbReference type="ARBA" id="ARBA00004931"/>
    </source>
</evidence>
<comment type="pathway">
    <text evidence="3 17">Amino-acid biosynthesis; L-isoleucine biosynthesis; L-isoleucine from 2-oxobutanoate: step 4/4.</text>
</comment>
<evidence type="ECO:0000256" key="13">
    <source>
        <dbReference type="ARBA" id="ARBA00048798"/>
    </source>
</evidence>
<keyword evidence="8 17" id="KW-0028">Amino-acid biosynthesis</keyword>
<keyword evidence="19" id="KW-1185">Reference proteome</keyword>
<comment type="function">
    <text evidence="2 17">Acts on leucine, isoleucine and valine.</text>
</comment>
<comment type="catalytic activity">
    <reaction evidence="14 17">
        <text>L-leucine + 2-oxoglutarate = 4-methyl-2-oxopentanoate + L-glutamate</text>
        <dbReference type="Rhea" id="RHEA:18321"/>
        <dbReference type="ChEBI" id="CHEBI:16810"/>
        <dbReference type="ChEBI" id="CHEBI:17865"/>
        <dbReference type="ChEBI" id="CHEBI:29985"/>
        <dbReference type="ChEBI" id="CHEBI:57427"/>
        <dbReference type="EC" id="2.6.1.42"/>
    </reaction>
</comment>
<evidence type="ECO:0000256" key="15">
    <source>
        <dbReference type="RuleBase" id="RU004106"/>
    </source>
</evidence>
<evidence type="ECO:0000256" key="10">
    <source>
        <dbReference type="ARBA" id="ARBA00022898"/>
    </source>
</evidence>
<comment type="cofactor">
    <cofactor evidence="1 16">
        <name>pyridoxal 5'-phosphate</name>
        <dbReference type="ChEBI" id="CHEBI:597326"/>
    </cofactor>
</comment>
<evidence type="ECO:0000256" key="2">
    <source>
        <dbReference type="ARBA" id="ARBA00003109"/>
    </source>
</evidence>
<evidence type="ECO:0000256" key="3">
    <source>
        <dbReference type="ARBA" id="ARBA00004824"/>
    </source>
</evidence>
<dbReference type="NCBIfam" id="TIGR01122">
    <property type="entry name" value="ilvE_I"/>
    <property type="match status" value="1"/>
</dbReference>
<organism evidence="18 19">
    <name type="scientific">Streptomyces hintoniae</name>
    <dbReference type="NCBI Taxonomy" id="3075521"/>
    <lineage>
        <taxon>Bacteria</taxon>
        <taxon>Bacillati</taxon>
        <taxon>Actinomycetota</taxon>
        <taxon>Actinomycetes</taxon>
        <taxon>Kitasatosporales</taxon>
        <taxon>Streptomycetaceae</taxon>
        <taxon>Streptomyces</taxon>
    </lineage>
</organism>
<evidence type="ECO:0000256" key="12">
    <source>
        <dbReference type="ARBA" id="ARBA00048212"/>
    </source>
</evidence>
<evidence type="ECO:0000256" key="6">
    <source>
        <dbReference type="ARBA" id="ARBA00009320"/>
    </source>
</evidence>
<dbReference type="InterPro" id="IPR043131">
    <property type="entry name" value="BCAT-like_N"/>
</dbReference>
<dbReference type="Gene3D" id="3.20.10.10">
    <property type="entry name" value="D-amino Acid Aminotransferase, subunit A, domain 2"/>
    <property type="match status" value="1"/>
</dbReference>
<dbReference type="InterPro" id="IPR036038">
    <property type="entry name" value="Aminotransferase-like"/>
</dbReference>
<evidence type="ECO:0000256" key="9">
    <source>
        <dbReference type="ARBA" id="ARBA00022679"/>
    </source>
</evidence>
<evidence type="ECO:0000256" key="14">
    <source>
        <dbReference type="ARBA" id="ARBA00049229"/>
    </source>
</evidence>
<dbReference type="SUPFAM" id="SSF56752">
    <property type="entry name" value="D-aminoacid aminotransferase-like PLP-dependent enzymes"/>
    <property type="match status" value="1"/>
</dbReference>